<evidence type="ECO:0000313" key="3">
    <source>
        <dbReference type="EMBL" id="QAS52781.1"/>
    </source>
</evidence>
<feature type="region of interest" description="Disordered" evidence="1">
    <location>
        <begin position="310"/>
        <end position="348"/>
    </location>
</feature>
<feature type="compositionally biased region" description="Acidic residues" evidence="1">
    <location>
        <begin position="338"/>
        <end position="348"/>
    </location>
</feature>
<dbReference type="EMBL" id="CP026118">
    <property type="protein sequence ID" value="QAS52781.1"/>
    <property type="molecule type" value="Genomic_DNA"/>
</dbReference>
<keyword evidence="2" id="KW-1133">Transmembrane helix</keyword>
<name>A0A410MDH8_9BACI</name>
<dbReference type="KEGG" id="hli:HLI_11535"/>
<feature type="compositionally biased region" description="Basic and acidic residues" evidence="1">
    <location>
        <begin position="310"/>
        <end position="331"/>
    </location>
</feature>
<evidence type="ECO:0000256" key="1">
    <source>
        <dbReference type="SAM" id="MobiDB-lite"/>
    </source>
</evidence>
<accession>A0A410MDH8</accession>
<feature type="transmembrane region" description="Helical" evidence="2">
    <location>
        <begin position="251"/>
        <end position="270"/>
    </location>
</feature>
<sequence>MKDVNELIKEYDIPIVEIDERDYWLVRTQAGEFHEEFYFDNFIAIGWNEFNNMKDFEQPVNEDYMKSLIAKQYKESKQPGLIYNQIKRFFNELSVGDLVMIPTMNSTHISFGRITSPPYIADVNETDIDEGSCPFQKRMDVEWIKTVKRSNLDPYLYKMMHSHHTINKANEYAAFIDRTLHSFYLKNGTAHLVIDIKKKDNLSGLDFFEFGTNIINLLPEVEKLGFISEDFNKRRDVKVKSNVQSPGIVEFISTVPGAILGIGIILTFVVGGKVNASFTKEETKAGAESKGLFGLFLEYKKQKQDHELEKLKLEQNKSMERVNAELPEELKNLPANGEQEDQDENSSS</sequence>
<protein>
    <submittedName>
        <fullName evidence="3">Uncharacterized protein</fullName>
    </submittedName>
</protein>
<proteinExistence type="predicted"/>
<keyword evidence="2" id="KW-0472">Membrane</keyword>
<organism evidence="3 4">
    <name type="scientific">Halobacillus litoralis</name>
    <dbReference type="NCBI Taxonomy" id="45668"/>
    <lineage>
        <taxon>Bacteria</taxon>
        <taxon>Bacillati</taxon>
        <taxon>Bacillota</taxon>
        <taxon>Bacilli</taxon>
        <taxon>Bacillales</taxon>
        <taxon>Bacillaceae</taxon>
        <taxon>Halobacillus</taxon>
    </lineage>
</organism>
<keyword evidence="2" id="KW-0812">Transmembrane</keyword>
<dbReference type="OrthoDB" id="2328079at2"/>
<gene>
    <name evidence="3" type="ORF">HLI_11535</name>
</gene>
<dbReference type="RefSeq" id="WP_128525059.1">
    <property type="nucleotide sequence ID" value="NZ_CP026118.1"/>
</dbReference>
<reference evidence="3 4" key="1">
    <citation type="submission" date="2018-01" db="EMBL/GenBank/DDBJ databases">
        <title>The whole genome sequencing and assembly of Halobacillus litoralis ERB031 strain.</title>
        <authorList>
            <person name="Lee S.-J."/>
            <person name="Park M.-K."/>
            <person name="Kim J.-Y."/>
            <person name="Lee Y.-J."/>
            <person name="Yi H."/>
            <person name="Bahn Y.-S."/>
            <person name="Kim J.F."/>
            <person name="Lee D.-W."/>
        </authorList>
    </citation>
    <scope>NUCLEOTIDE SEQUENCE [LARGE SCALE GENOMIC DNA]</scope>
    <source>
        <strain evidence="3 4">ERB 031</strain>
    </source>
</reference>
<evidence type="ECO:0000256" key="2">
    <source>
        <dbReference type="SAM" id="Phobius"/>
    </source>
</evidence>
<dbReference type="AlphaFoldDB" id="A0A410MDH8"/>
<dbReference type="Proteomes" id="UP000287756">
    <property type="component" value="Chromosome"/>
</dbReference>
<evidence type="ECO:0000313" key="4">
    <source>
        <dbReference type="Proteomes" id="UP000287756"/>
    </source>
</evidence>